<feature type="domain" description="Phosphoribosyl-dephospho-CoA transferase MdcG N-terminal" evidence="4">
    <location>
        <begin position="9"/>
        <end position="79"/>
    </location>
</feature>
<organism evidence="5 6">
    <name type="scientific">Pseudomonas syringae</name>
    <dbReference type="NCBI Taxonomy" id="317"/>
    <lineage>
        <taxon>Bacteria</taxon>
        <taxon>Pseudomonadati</taxon>
        <taxon>Pseudomonadota</taxon>
        <taxon>Gammaproteobacteria</taxon>
        <taxon>Pseudomonadales</taxon>
        <taxon>Pseudomonadaceae</taxon>
        <taxon>Pseudomonas</taxon>
    </lineage>
</organism>
<evidence type="ECO:0000313" key="6">
    <source>
        <dbReference type="Proteomes" id="UP000028643"/>
    </source>
</evidence>
<dbReference type="PATRIC" id="fig|317.174.peg.3916"/>
<dbReference type="NCBIfam" id="NF002332">
    <property type="entry name" value="PRK01293.1"/>
    <property type="match status" value="1"/>
</dbReference>
<evidence type="ECO:0000259" key="4">
    <source>
        <dbReference type="Pfam" id="PF20866"/>
    </source>
</evidence>
<dbReference type="Proteomes" id="UP000028643">
    <property type="component" value="Unassembled WGS sequence"/>
</dbReference>
<dbReference type="Pfam" id="PF10620">
    <property type="entry name" value="MdcG"/>
    <property type="match status" value="1"/>
</dbReference>
<keyword evidence="1 5" id="KW-0808">Transferase</keyword>
<protein>
    <submittedName>
        <fullName evidence="5">Phosphoribosyl-dephospho-CoA transferase</fullName>
    </submittedName>
</protein>
<dbReference type="GO" id="GO:0016779">
    <property type="term" value="F:nucleotidyltransferase activity"/>
    <property type="evidence" value="ECO:0007669"/>
    <property type="project" value="UniProtKB-KW"/>
</dbReference>
<dbReference type="InterPro" id="IPR049180">
    <property type="entry name" value="MdcG_C"/>
</dbReference>
<reference evidence="5 6" key="1">
    <citation type="submission" date="2014-07" db="EMBL/GenBank/DDBJ databases">
        <title>Draft Genome Sequences of Environmental Pseudomonas syringae strains.</title>
        <authorList>
            <person name="Baltrus D.A."/>
            <person name="Berge O."/>
            <person name="Morris C."/>
        </authorList>
    </citation>
    <scope>NUCLEOTIDE SEQUENCE [LARGE SCALE GENOMIC DNA]</scope>
    <source>
        <strain evidence="5 6">CEB003</strain>
    </source>
</reference>
<sequence length="208" mass="22635">MNAERTVLAHDLLWGMPESALPDDAPDWVIDAVRLDHPVVVRRALAPVGQVAVGVRGPRREQRYATFMALADVQRCVRPEQLTQVVGENNWPALQALAQIRQVMNASGLIWGVSGSAGFELASGIAALHQHSDLDLILRTPDFVSRGWAAQLLQRLDGAACHIDVQLQTPCGAIALREWAGASRQVLRKSDSGAELVAQPWQLDEVCA</sequence>
<feature type="domain" description="Phosphoribosyl-dephospho-CoA transferase MdcG C-terminal" evidence="3">
    <location>
        <begin position="82"/>
        <end position="200"/>
    </location>
</feature>
<proteinExistence type="predicted"/>
<comment type="caution">
    <text evidence="5">The sequence shown here is derived from an EMBL/GenBank/DDBJ whole genome shotgun (WGS) entry which is preliminary data.</text>
</comment>
<evidence type="ECO:0000259" key="3">
    <source>
        <dbReference type="Pfam" id="PF10620"/>
    </source>
</evidence>
<dbReference type="Pfam" id="PF20866">
    <property type="entry name" value="MdcG_N"/>
    <property type="match status" value="1"/>
</dbReference>
<keyword evidence="2" id="KW-0548">Nucleotidyltransferase</keyword>
<evidence type="ECO:0000256" key="2">
    <source>
        <dbReference type="ARBA" id="ARBA00022695"/>
    </source>
</evidence>
<dbReference type="InterPro" id="IPR048903">
    <property type="entry name" value="MdcG_N"/>
</dbReference>
<dbReference type="NCBIfam" id="TIGR03135">
    <property type="entry name" value="malonate_mdcG"/>
    <property type="match status" value="1"/>
</dbReference>
<dbReference type="RefSeq" id="WP_047576984.1">
    <property type="nucleotide sequence ID" value="NZ_JPQT01000117.1"/>
</dbReference>
<dbReference type="InterPro" id="IPR017557">
    <property type="entry name" value="Holo-ACP_synthase"/>
</dbReference>
<evidence type="ECO:0000256" key="1">
    <source>
        <dbReference type="ARBA" id="ARBA00022679"/>
    </source>
</evidence>
<accession>A0A085V1Z4</accession>
<evidence type="ECO:0000313" key="5">
    <source>
        <dbReference type="EMBL" id="KFE49457.1"/>
    </source>
</evidence>
<name>A0A085V1Z4_PSESX</name>
<dbReference type="AlphaFoldDB" id="A0A085V1Z4"/>
<gene>
    <name evidence="5" type="ORF">IV02_19150</name>
</gene>
<dbReference type="EMBL" id="JPQT01000117">
    <property type="protein sequence ID" value="KFE49457.1"/>
    <property type="molecule type" value="Genomic_DNA"/>
</dbReference>